<evidence type="ECO:0000313" key="3">
    <source>
        <dbReference type="Proteomes" id="UP000193144"/>
    </source>
</evidence>
<feature type="region of interest" description="Disordered" evidence="1">
    <location>
        <begin position="73"/>
        <end position="99"/>
    </location>
</feature>
<evidence type="ECO:0000256" key="1">
    <source>
        <dbReference type="SAM" id="MobiDB-lite"/>
    </source>
</evidence>
<reference evidence="2 3" key="1">
    <citation type="submission" date="2016-07" db="EMBL/GenBank/DDBJ databases">
        <title>Pervasive Adenine N6-methylation of Active Genes in Fungi.</title>
        <authorList>
            <consortium name="DOE Joint Genome Institute"/>
            <person name="Mondo S.J."/>
            <person name="Dannebaum R.O."/>
            <person name="Kuo R.C."/>
            <person name="Labutti K."/>
            <person name="Haridas S."/>
            <person name="Kuo A."/>
            <person name="Salamov A."/>
            <person name="Ahrendt S.R."/>
            <person name="Lipzen A."/>
            <person name="Sullivan W."/>
            <person name="Andreopoulos W.B."/>
            <person name="Clum A."/>
            <person name="Lindquist E."/>
            <person name="Daum C."/>
            <person name="Ramamoorthy G.K."/>
            <person name="Gryganskyi A."/>
            <person name="Culley D."/>
            <person name="Magnuson J.K."/>
            <person name="James T.Y."/>
            <person name="O'Malley M.A."/>
            <person name="Stajich J.E."/>
            <person name="Spatafora J.W."/>
            <person name="Visel A."/>
            <person name="Grigoriev I.V."/>
        </authorList>
    </citation>
    <scope>NUCLEOTIDE SEQUENCE [LARGE SCALE GENOMIC DNA]</scope>
    <source>
        <strain evidence="2 3">CBS 115471</strain>
    </source>
</reference>
<dbReference type="Proteomes" id="UP000193144">
    <property type="component" value="Unassembled WGS sequence"/>
</dbReference>
<dbReference type="AlphaFoldDB" id="A0A1Y1Y6I1"/>
<keyword evidence="3" id="KW-1185">Reference proteome</keyword>
<comment type="caution">
    <text evidence="2">The sequence shown here is derived from an EMBL/GenBank/DDBJ whole genome shotgun (WGS) entry which is preliminary data.</text>
</comment>
<name>A0A1Y1Y6I1_9PLEO</name>
<sequence>MDDEKREVSKPSLNRFSLKRWCLSLFFSRTPRLANFNPAAIAPVQVTSLVLSSNPAARVTALASPSGVVTANASSSSNPALQVPPPSSSEHPRRPPPPASHVLPSVLKYILCVELINNKIFFSAELCAYLYGVGAALGTNERSLADFASRVSVIKHFGDKEAQGMASLMHTKLQAIATEELLKSPPPPLEIHHPAELILLVRGRITITYSDADRENIHGYFCYWDMDGFNDEKYKLAVRC</sequence>
<gene>
    <name evidence="2" type="ORF">BCR34DRAFT_580397</name>
</gene>
<organism evidence="2 3">
    <name type="scientific">Clohesyomyces aquaticus</name>
    <dbReference type="NCBI Taxonomy" id="1231657"/>
    <lineage>
        <taxon>Eukaryota</taxon>
        <taxon>Fungi</taxon>
        <taxon>Dikarya</taxon>
        <taxon>Ascomycota</taxon>
        <taxon>Pezizomycotina</taxon>
        <taxon>Dothideomycetes</taxon>
        <taxon>Pleosporomycetidae</taxon>
        <taxon>Pleosporales</taxon>
        <taxon>Lindgomycetaceae</taxon>
        <taxon>Clohesyomyces</taxon>
    </lineage>
</organism>
<protein>
    <submittedName>
        <fullName evidence="2">Uncharacterized protein</fullName>
    </submittedName>
</protein>
<evidence type="ECO:0000313" key="2">
    <source>
        <dbReference type="EMBL" id="ORX93641.1"/>
    </source>
</evidence>
<feature type="non-terminal residue" evidence="2">
    <location>
        <position position="240"/>
    </location>
</feature>
<accession>A0A1Y1Y6I1</accession>
<proteinExistence type="predicted"/>
<dbReference type="EMBL" id="MCFA01000333">
    <property type="protein sequence ID" value="ORX93641.1"/>
    <property type="molecule type" value="Genomic_DNA"/>
</dbReference>